<reference evidence="3 4" key="1">
    <citation type="journal article" date="2017" name="Nat. Commun.">
        <title>Genome assembly with in vitro proximity ligation data and whole-genome triplication in lettuce.</title>
        <authorList>
            <person name="Reyes-Chin-Wo S."/>
            <person name="Wang Z."/>
            <person name="Yang X."/>
            <person name="Kozik A."/>
            <person name="Arikit S."/>
            <person name="Song C."/>
            <person name="Xia L."/>
            <person name="Froenicke L."/>
            <person name="Lavelle D.O."/>
            <person name="Truco M.J."/>
            <person name="Xia R."/>
            <person name="Zhu S."/>
            <person name="Xu C."/>
            <person name="Xu H."/>
            <person name="Xu X."/>
            <person name="Cox K."/>
            <person name="Korf I."/>
            <person name="Meyers B.C."/>
            <person name="Michelmore R.W."/>
        </authorList>
    </citation>
    <scope>NUCLEOTIDE SEQUENCE [LARGE SCALE GENOMIC DNA]</scope>
    <source>
        <strain evidence="4">cv. Salinas</strain>
        <tissue evidence="3">Seedlings</tissue>
    </source>
</reference>
<feature type="region of interest" description="Disordered" evidence="1">
    <location>
        <begin position="194"/>
        <end position="219"/>
    </location>
</feature>
<dbReference type="EMBL" id="NBSK02000005">
    <property type="protein sequence ID" value="KAJ0204899.1"/>
    <property type="molecule type" value="Genomic_DNA"/>
</dbReference>
<comment type="caution">
    <text evidence="3">The sequence shown here is derived from an EMBL/GenBank/DDBJ whole genome shotgun (WGS) entry which is preliminary data.</text>
</comment>
<organism evidence="3 4">
    <name type="scientific">Lactuca sativa</name>
    <name type="common">Garden lettuce</name>
    <dbReference type="NCBI Taxonomy" id="4236"/>
    <lineage>
        <taxon>Eukaryota</taxon>
        <taxon>Viridiplantae</taxon>
        <taxon>Streptophyta</taxon>
        <taxon>Embryophyta</taxon>
        <taxon>Tracheophyta</taxon>
        <taxon>Spermatophyta</taxon>
        <taxon>Magnoliopsida</taxon>
        <taxon>eudicotyledons</taxon>
        <taxon>Gunneridae</taxon>
        <taxon>Pentapetalae</taxon>
        <taxon>asterids</taxon>
        <taxon>campanulids</taxon>
        <taxon>Asterales</taxon>
        <taxon>Asteraceae</taxon>
        <taxon>Cichorioideae</taxon>
        <taxon>Cichorieae</taxon>
        <taxon>Lactucinae</taxon>
        <taxon>Lactuca</taxon>
    </lineage>
</organism>
<keyword evidence="2" id="KW-1133">Transmembrane helix</keyword>
<proteinExistence type="predicted"/>
<dbReference type="PANTHER" id="PTHR36794">
    <property type="entry name" value="TRANSMEMBRANE PROTEIN"/>
    <property type="match status" value="1"/>
</dbReference>
<keyword evidence="2" id="KW-0472">Membrane</keyword>
<evidence type="ECO:0000256" key="2">
    <source>
        <dbReference type="SAM" id="Phobius"/>
    </source>
</evidence>
<keyword evidence="4" id="KW-1185">Reference proteome</keyword>
<evidence type="ECO:0000313" key="4">
    <source>
        <dbReference type="Proteomes" id="UP000235145"/>
    </source>
</evidence>
<sequence>MTPTHVIAKVYSSSGGLVSSLFAITFPFFFLFPLPLRLPSGCVSATISYNDCVGGGWVVVCDIKAKLICIFLYSVSNLKKYACMTRLDGTNDNITGGGVPNTKQMANEQGVDENQPEKINENQVANTGVSSGFTGMIYEQYRKAKENAEAYPYVWSSYLIVYGGFGLWVAYRYRKLRNTEDRVKALQEKLRILRQEREPTTSSAASTKKITSSNEESTK</sequence>
<feature type="transmembrane region" description="Helical" evidence="2">
    <location>
        <begin position="150"/>
        <end position="171"/>
    </location>
</feature>
<dbReference type="Proteomes" id="UP000235145">
    <property type="component" value="Unassembled WGS sequence"/>
</dbReference>
<evidence type="ECO:0008006" key="5">
    <source>
        <dbReference type="Google" id="ProtNLM"/>
    </source>
</evidence>
<evidence type="ECO:0000256" key="1">
    <source>
        <dbReference type="SAM" id="MobiDB-lite"/>
    </source>
</evidence>
<dbReference type="PANTHER" id="PTHR36794:SF1">
    <property type="entry name" value="TRANSMEMBRANE PROTEIN"/>
    <property type="match status" value="1"/>
</dbReference>
<gene>
    <name evidence="3" type="ORF">LSAT_V11C500259870</name>
</gene>
<feature type="transmembrane region" description="Helical" evidence="2">
    <location>
        <begin position="12"/>
        <end position="32"/>
    </location>
</feature>
<keyword evidence="2" id="KW-0812">Transmembrane</keyword>
<name>A0A9R1VGJ6_LACSA</name>
<protein>
    <recommendedName>
        <fullName evidence="5">Transmembrane protein</fullName>
    </recommendedName>
</protein>
<dbReference type="AlphaFoldDB" id="A0A9R1VGJ6"/>
<evidence type="ECO:0000313" key="3">
    <source>
        <dbReference type="EMBL" id="KAJ0204899.1"/>
    </source>
</evidence>
<feature type="compositionally biased region" description="Low complexity" evidence="1">
    <location>
        <begin position="200"/>
        <end position="213"/>
    </location>
</feature>
<accession>A0A9R1VGJ6</accession>